<dbReference type="STRING" id="1618570.UT08_C0001G0067"/>
<feature type="transmembrane region" description="Helical" evidence="8">
    <location>
        <begin position="5"/>
        <end position="24"/>
    </location>
</feature>
<dbReference type="AlphaFoldDB" id="A0A0G0PA79"/>
<evidence type="ECO:0000256" key="2">
    <source>
        <dbReference type="ARBA" id="ARBA00022475"/>
    </source>
</evidence>
<keyword evidence="5 8" id="KW-0812">Transmembrane</keyword>
<feature type="transmembrane region" description="Helical" evidence="8">
    <location>
        <begin position="314"/>
        <end position="331"/>
    </location>
</feature>
<keyword evidence="2" id="KW-1003">Cell membrane</keyword>
<evidence type="ECO:0000256" key="8">
    <source>
        <dbReference type="SAM" id="Phobius"/>
    </source>
</evidence>
<feature type="domain" description="ArnT-like N-terminal" evidence="9">
    <location>
        <begin position="15"/>
        <end position="227"/>
    </location>
</feature>
<dbReference type="InterPro" id="IPR003342">
    <property type="entry name" value="ArnT-like_N"/>
</dbReference>
<organism evidence="10 11">
    <name type="scientific">Candidatus Woesebacteria bacterium GW2011_GWB1_38_8</name>
    <dbReference type="NCBI Taxonomy" id="1618570"/>
    <lineage>
        <taxon>Bacteria</taxon>
        <taxon>Candidatus Woeseibacteriota</taxon>
    </lineage>
</organism>
<dbReference type="Pfam" id="PF02366">
    <property type="entry name" value="PMT"/>
    <property type="match status" value="1"/>
</dbReference>
<dbReference type="GO" id="GO:0016763">
    <property type="term" value="F:pentosyltransferase activity"/>
    <property type="evidence" value="ECO:0007669"/>
    <property type="project" value="TreeGrafter"/>
</dbReference>
<feature type="transmembrane region" description="Helical" evidence="8">
    <location>
        <begin position="188"/>
        <end position="205"/>
    </location>
</feature>
<keyword evidence="6 8" id="KW-1133">Transmembrane helix</keyword>
<dbReference type="Proteomes" id="UP000034081">
    <property type="component" value="Unassembled WGS sequence"/>
</dbReference>
<reference evidence="10 11" key="1">
    <citation type="journal article" date="2015" name="Nature">
        <title>rRNA introns, odd ribosomes, and small enigmatic genomes across a large radiation of phyla.</title>
        <authorList>
            <person name="Brown C.T."/>
            <person name="Hug L.A."/>
            <person name="Thomas B.C."/>
            <person name="Sharon I."/>
            <person name="Castelle C.J."/>
            <person name="Singh A."/>
            <person name="Wilkins M.J."/>
            <person name="Williams K.H."/>
            <person name="Banfield J.F."/>
        </authorList>
    </citation>
    <scope>NUCLEOTIDE SEQUENCE [LARGE SCALE GENOMIC DNA]</scope>
</reference>
<feature type="transmembrane region" description="Helical" evidence="8">
    <location>
        <begin position="94"/>
        <end position="115"/>
    </location>
</feature>
<feature type="transmembrane region" description="Helical" evidence="8">
    <location>
        <begin position="166"/>
        <end position="182"/>
    </location>
</feature>
<evidence type="ECO:0000313" key="10">
    <source>
        <dbReference type="EMBL" id="KKQ86201.1"/>
    </source>
</evidence>
<dbReference type="GO" id="GO:0006493">
    <property type="term" value="P:protein O-linked glycosylation"/>
    <property type="evidence" value="ECO:0007669"/>
    <property type="project" value="InterPro"/>
</dbReference>
<keyword evidence="7 8" id="KW-0472">Membrane</keyword>
<dbReference type="PANTHER" id="PTHR33908:SF3">
    <property type="entry name" value="UNDECAPRENYL PHOSPHATE-ALPHA-4-AMINO-4-DEOXY-L-ARABINOSE ARABINOSYL TRANSFERASE"/>
    <property type="match status" value="1"/>
</dbReference>
<feature type="transmembrane region" description="Helical" evidence="8">
    <location>
        <begin position="343"/>
        <end position="364"/>
    </location>
</feature>
<evidence type="ECO:0000259" key="9">
    <source>
        <dbReference type="Pfam" id="PF02366"/>
    </source>
</evidence>
<evidence type="ECO:0000256" key="4">
    <source>
        <dbReference type="ARBA" id="ARBA00022679"/>
    </source>
</evidence>
<feature type="transmembrane region" description="Helical" evidence="8">
    <location>
        <begin position="69"/>
        <end position="87"/>
    </location>
</feature>
<evidence type="ECO:0000256" key="3">
    <source>
        <dbReference type="ARBA" id="ARBA00022676"/>
    </source>
</evidence>
<dbReference type="PANTHER" id="PTHR33908">
    <property type="entry name" value="MANNOSYLTRANSFERASE YKCB-RELATED"/>
    <property type="match status" value="1"/>
</dbReference>
<sequence length="566" mass="66534">MKKDVFKILFIVIVILGFLLRVIGLNKYPPAVSWDEISHGYNAYSILRTGRDEWGVLFPLSNFRAYGDYPLVLNMYFMIPTIFIMGLNEISIRLPGAILGTLTIVAAYFLVYGLTKSKKISLLTSFLVAFEPWNWFLNRFAAQTNLSIFFLTASAAAFFNREKNKFLLPLSALFLGLTLFSYHTTRIISPLILLAAIYIYRKNMGLYWNKNVWTKRLTLFFILLFFLPLPFVLADPASRARSSEVFLLNEGAVNRIIEKRLTSTYPKLITRLLYNRPVYFIIEATKNHIEYYTPKFLFFKGGTHYQFSLPGKGLLFPVNLLFFYIGIYLTIRKALNKDKNYQFILLWFLLAPLSGSITKEHYAVMRATPMIPLVQLFSAIGVISFLKYIKNKWNMKFVYLVVAIYTAIALLNFEDYSLEYFGTYTRNYSQDRQYGYRQVVSNIKEKYNNYNKIIVTKRYGEPHEFILFFWPWEPKIYRGDTNLIRFYQSNWYWVDRFDKFYFVNDWNIPRGEWEDFILESGGRVRCEKLVDSCLLITSPDNYPLGWTKLETINFLNGKSAFEILEK</sequence>
<evidence type="ECO:0000256" key="1">
    <source>
        <dbReference type="ARBA" id="ARBA00004651"/>
    </source>
</evidence>
<dbReference type="GO" id="GO:0005886">
    <property type="term" value="C:plasma membrane"/>
    <property type="evidence" value="ECO:0007669"/>
    <property type="project" value="UniProtKB-SubCell"/>
</dbReference>
<dbReference type="EMBL" id="LBVL01000001">
    <property type="protein sequence ID" value="KKQ86201.1"/>
    <property type="molecule type" value="Genomic_DNA"/>
</dbReference>
<evidence type="ECO:0000256" key="6">
    <source>
        <dbReference type="ARBA" id="ARBA00022989"/>
    </source>
</evidence>
<comment type="caution">
    <text evidence="10">The sequence shown here is derived from an EMBL/GenBank/DDBJ whole genome shotgun (WGS) entry which is preliminary data.</text>
</comment>
<accession>A0A0G0PA79</accession>
<feature type="transmembrane region" description="Helical" evidence="8">
    <location>
        <begin position="370"/>
        <end position="389"/>
    </location>
</feature>
<name>A0A0G0PA79_9BACT</name>
<feature type="transmembrane region" description="Helical" evidence="8">
    <location>
        <begin position="217"/>
        <end position="234"/>
    </location>
</feature>
<dbReference type="InterPro" id="IPR050297">
    <property type="entry name" value="LipidA_mod_glycosyltrf_83"/>
</dbReference>
<protein>
    <recommendedName>
        <fullName evidence="9">ArnT-like N-terminal domain-containing protein</fullName>
    </recommendedName>
</protein>
<dbReference type="GO" id="GO:0009103">
    <property type="term" value="P:lipopolysaccharide biosynthetic process"/>
    <property type="evidence" value="ECO:0007669"/>
    <property type="project" value="UniProtKB-ARBA"/>
</dbReference>
<feature type="transmembrane region" description="Helical" evidence="8">
    <location>
        <begin position="396"/>
        <end position="413"/>
    </location>
</feature>
<evidence type="ECO:0000256" key="7">
    <source>
        <dbReference type="ARBA" id="ARBA00023136"/>
    </source>
</evidence>
<proteinExistence type="predicted"/>
<dbReference type="PATRIC" id="fig|1618570.3.peg.67"/>
<evidence type="ECO:0000256" key="5">
    <source>
        <dbReference type="ARBA" id="ARBA00022692"/>
    </source>
</evidence>
<keyword evidence="4" id="KW-0808">Transferase</keyword>
<dbReference type="GO" id="GO:0010041">
    <property type="term" value="P:response to iron(III) ion"/>
    <property type="evidence" value="ECO:0007669"/>
    <property type="project" value="TreeGrafter"/>
</dbReference>
<gene>
    <name evidence="10" type="ORF">UT08_C0001G0067</name>
</gene>
<evidence type="ECO:0000313" key="11">
    <source>
        <dbReference type="Proteomes" id="UP000034081"/>
    </source>
</evidence>
<keyword evidence="3" id="KW-0328">Glycosyltransferase</keyword>
<dbReference type="GO" id="GO:0000030">
    <property type="term" value="F:mannosyltransferase activity"/>
    <property type="evidence" value="ECO:0007669"/>
    <property type="project" value="InterPro"/>
</dbReference>
<feature type="transmembrane region" description="Helical" evidence="8">
    <location>
        <begin position="135"/>
        <end position="159"/>
    </location>
</feature>
<comment type="subcellular location">
    <subcellularLocation>
        <location evidence="1">Cell membrane</location>
        <topology evidence="1">Multi-pass membrane protein</topology>
    </subcellularLocation>
</comment>